<sequence length="650" mass="72137">MNSLFPCVVMLIVCCVGSPYGYGGAELSDPLNASELNKPKEIPAMVWFWDLVEKRDKFEELAKPESDNIEEVIRNIYKFTKEICALLGGKYGIDNTRQATKDEREAIYTSIYKTRYFFPAEANIIPNLYLDQGLQNGRENILSDDQLAQKANSAGVDLETYKAHIATIAAADGASFLLIGAKPPSPLTSEHMIQGVLYTHHQVYRQGLGELLAKHVGDEGKNAIIKTLAEINKVSGGSNDMFLNLSREKFRQCIKVYIGKTSTLNDVTYIDAYPPLGVESFDAFLKDISDITGSNNQYVSRKGAELQISRPDATPDHLITALGNVPPNDSDVIKEASLKIMNHPEATPSELMIAGRELRRCNLKELSKAALVKVLKHPEAMASDLVKAGEALLWNKEYDLAIQAGVKIQNHESATTGDFVEALRFFIAGKMDDLVTTLLERIKNQLTAKQLNNVAFNCYAFEQKMRAVELYKMVIDRADATISDLETAAKSLEELLKGTNDAKIIEAWKKVGAKLLNAFDSTVPVLGDVARKLIELNESALAKQMYEKILKMPIRGEQITRQGGIGAGGQLYSYDRISSQPMLDDLYRFQGVAMDLERFREIDLAKKAWEKIKNFSNNNAGYCWEFSTHAEAALKRLEPATSSSSSSSSK</sequence>
<dbReference type="EMBL" id="SCFB01000007">
    <property type="protein sequence ID" value="RZI45752.1"/>
    <property type="molecule type" value="Genomic_DNA"/>
</dbReference>
<feature type="coiled-coil region" evidence="1">
    <location>
        <begin position="475"/>
        <end position="502"/>
    </location>
</feature>
<keyword evidence="3" id="KW-1185">Reference proteome</keyword>
<proteinExistence type="predicted"/>
<name>A0A4Q7DGG4_9PROT</name>
<organism evidence="2 3">
    <name type="scientific">Candidatus Finniella inopinata</name>
    <dbReference type="NCBI Taxonomy" id="1696036"/>
    <lineage>
        <taxon>Bacteria</taxon>
        <taxon>Pseudomonadati</taxon>
        <taxon>Pseudomonadota</taxon>
        <taxon>Alphaproteobacteria</taxon>
        <taxon>Holosporales</taxon>
        <taxon>Candidatus Paracaedibacteraceae</taxon>
        <taxon>Candidatus Finniella</taxon>
    </lineage>
</organism>
<accession>A0A4Q7DGG4</accession>
<protein>
    <submittedName>
        <fullName evidence="2">Uncharacterized protein</fullName>
    </submittedName>
</protein>
<keyword evidence="1" id="KW-0175">Coiled coil</keyword>
<dbReference type="Proteomes" id="UP000293550">
    <property type="component" value="Unassembled WGS sequence"/>
</dbReference>
<evidence type="ECO:0000313" key="3">
    <source>
        <dbReference type="Proteomes" id="UP000293550"/>
    </source>
</evidence>
<evidence type="ECO:0000256" key="1">
    <source>
        <dbReference type="SAM" id="Coils"/>
    </source>
</evidence>
<reference evidence="2 3" key="1">
    <citation type="submission" date="2018-10" db="EMBL/GenBank/DDBJ databases">
        <title>An updated phylogeny of the Alphaproteobacteria reveals that the parasitic Rickettsiales and Holosporales have independent origins.</title>
        <authorList>
            <person name="Munoz-Gomez S.A."/>
            <person name="Hess S."/>
            <person name="Burger G."/>
            <person name="Lang B.F."/>
            <person name="Susko E."/>
            <person name="Slamovits C.H."/>
            <person name="Roger A.J."/>
        </authorList>
    </citation>
    <scope>NUCLEOTIDE SEQUENCE [LARGE SCALE GENOMIC DNA]</scope>
    <source>
        <strain evidence="2">HOLO01</strain>
    </source>
</reference>
<dbReference type="AlphaFoldDB" id="A0A4Q7DGG4"/>
<evidence type="ECO:0000313" key="2">
    <source>
        <dbReference type="EMBL" id="RZI45752.1"/>
    </source>
</evidence>
<gene>
    <name evidence="2" type="ORF">EQU50_06525</name>
</gene>
<comment type="caution">
    <text evidence="2">The sequence shown here is derived from an EMBL/GenBank/DDBJ whole genome shotgun (WGS) entry which is preliminary data.</text>
</comment>